<feature type="domain" description="Core" evidence="4">
    <location>
        <begin position="208"/>
        <end position="321"/>
    </location>
</feature>
<dbReference type="PANTHER" id="PTHR10072">
    <property type="entry name" value="IRON-SULFUR CLUSTER ASSEMBLY PROTEIN"/>
    <property type="match status" value="1"/>
</dbReference>
<comment type="pathway">
    <text evidence="1">Cofactor biosynthesis; iron-sulfur cluster biosynthesis.</text>
</comment>
<evidence type="ECO:0000313" key="5">
    <source>
        <dbReference type="EMBL" id="SCM23076.1"/>
    </source>
</evidence>
<dbReference type="InterPro" id="IPR000361">
    <property type="entry name" value="ATAP_core_dom"/>
</dbReference>
<evidence type="ECO:0000256" key="2">
    <source>
        <dbReference type="ARBA" id="ARBA00006718"/>
    </source>
</evidence>
<evidence type="ECO:0000256" key="3">
    <source>
        <dbReference type="ARBA" id="ARBA00022485"/>
    </source>
</evidence>
<accession>A0A1C6YI54</accession>
<protein>
    <submittedName>
        <fullName evidence="5">Iron-sulfur assembly protein, putative</fullName>
    </submittedName>
</protein>
<dbReference type="Pfam" id="PF01521">
    <property type="entry name" value="Fe-S_biosyn"/>
    <property type="match status" value="1"/>
</dbReference>
<dbReference type="GO" id="GO:0016226">
    <property type="term" value="P:iron-sulfur cluster assembly"/>
    <property type="evidence" value="ECO:0007669"/>
    <property type="project" value="InterPro"/>
</dbReference>
<dbReference type="EMBL" id="LT608192">
    <property type="protein sequence ID" value="SCM23076.1"/>
    <property type="molecule type" value="Genomic_DNA"/>
</dbReference>
<evidence type="ECO:0000256" key="1">
    <source>
        <dbReference type="ARBA" id="ARBA00005151"/>
    </source>
</evidence>
<dbReference type="InterPro" id="IPR016092">
    <property type="entry name" value="ATAP"/>
</dbReference>
<keyword evidence="3" id="KW-0408">Iron</keyword>
<dbReference type="Proteomes" id="UP000507536">
    <property type="component" value="Chromosome 12"/>
</dbReference>
<evidence type="ECO:0000313" key="6">
    <source>
        <dbReference type="Proteomes" id="UP000507536"/>
    </source>
</evidence>
<sequence>MRKDEWKKIGVRNFIKMYKAIWKVHLYNFNVNNFLRHNIKTKHCNVYKNEKQYYSTYVEYVENVKNAKNMHSGKYTLLLNQKKYMYNTGGNLQNLQYQKHFSFDAGIDKNEIVKPFENGHAKIREYMLNNSNEFVSSGIENSTQFQNSQKYYIDDKELPNKGDGNNKKIKKIDKEMKNNKELCSKDENESETKLEQLLKKRNVKKDIIKITEKAKYEIKRIIEINNKQNKNNNYVLKLYFIAKGCNGLTHSFNFINKNDIKENDEIIYENDNNTEKKNILLVIDSNCILYVINTILDYYKDDLTENFIFTNPNITSICPCGTSFHF</sequence>
<keyword evidence="3" id="KW-0004">4Fe-4S</keyword>
<dbReference type="PROSITE" id="PS01152">
    <property type="entry name" value="HESB"/>
    <property type="match status" value="1"/>
</dbReference>
<dbReference type="PANTHER" id="PTHR10072:SF41">
    <property type="entry name" value="IRON-SULFUR CLUSTER ASSEMBLY 1 HOMOLOG, MITOCHONDRIAL"/>
    <property type="match status" value="1"/>
</dbReference>
<reference evidence="5 6" key="1">
    <citation type="submission" date="2016-08" db="EMBL/GenBank/DDBJ databases">
        <authorList>
            <consortium name="Pathogen Informatics"/>
        </authorList>
    </citation>
    <scope>NUCLEOTIDE SEQUENCE [LARGE SCALE GENOMIC DNA]</scope>
    <source>
        <strain evidence="5 6">DS</strain>
    </source>
</reference>
<dbReference type="InterPro" id="IPR050322">
    <property type="entry name" value="Fe-S_cluster_asmbl/transfer"/>
</dbReference>
<dbReference type="NCBIfam" id="TIGR00049">
    <property type="entry name" value="iron-sulfur cluster assembly accessory protein"/>
    <property type="match status" value="1"/>
</dbReference>
<dbReference type="SUPFAM" id="SSF89360">
    <property type="entry name" value="HesB-like domain"/>
    <property type="match status" value="1"/>
</dbReference>
<dbReference type="InterPro" id="IPR017870">
    <property type="entry name" value="FeS_cluster_insertion_CS"/>
</dbReference>
<organism evidence="5 6">
    <name type="scientific">Plasmodium chabaudi adami</name>
    <dbReference type="NCBI Taxonomy" id="5826"/>
    <lineage>
        <taxon>Eukaryota</taxon>
        <taxon>Sar</taxon>
        <taxon>Alveolata</taxon>
        <taxon>Apicomplexa</taxon>
        <taxon>Aconoidasida</taxon>
        <taxon>Haemosporida</taxon>
        <taxon>Plasmodiidae</taxon>
        <taxon>Plasmodium</taxon>
        <taxon>Plasmodium (Vinckeia)</taxon>
    </lineage>
</organism>
<keyword evidence="3" id="KW-0411">Iron-sulfur</keyword>
<dbReference type="InterPro" id="IPR035903">
    <property type="entry name" value="HesB-like_dom_sf"/>
</dbReference>
<dbReference type="GO" id="GO:0005739">
    <property type="term" value="C:mitochondrion"/>
    <property type="evidence" value="ECO:0007669"/>
    <property type="project" value="TreeGrafter"/>
</dbReference>
<gene>
    <name evidence="5" type="ORF">PCHDS_000323200</name>
</gene>
<proteinExistence type="inferred from homology"/>
<comment type="similarity">
    <text evidence="2">Belongs to the HesB/IscA family.</text>
</comment>
<keyword evidence="3" id="KW-0479">Metal-binding</keyword>
<name>A0A1C6YI54_PLACE</name>
<dbReference type="Gene3D" id="2.60.300.12">
    <property type="entry name" value="HesB-like domain"/>
    <property type="match status" value="1"/>
</dbReference>
<evidence type="ECO:0000259" key="4">
    <source>
        <dbReference type="Pfam" id="PF01521"/>
    </source>
</evidence>
<dbReference type="AlphaFoldDB" id="A0A1C6YI54"/>
<dbReference type="GO" id="GO:0051537">
    <property type="term" value="F:2 iron, 2 sulfur cluster binding"/>
    <property type="evidence" value="ECO:0007669"/>
    <property type="project" value="TreeGrafter"/>
</dbReference>